<dbReference type="InterPro" id="IPR045196">
    <property type="entry name" value="IF2/IF5"/>
</dbReference>
<protein>
    <submittedName>
        <fullName evidence="5">Translation initiation factor IF-2 subunit beta</fullName>
    </submittedName>
</protein>
<dbReference type="SUPFAM" id="SSF75689">
    <property type="entry name" value="Zinc-binding domain of translation initiation factor 2 beta"/>
    <property type="match status" value="1"/>
</dbReference>
<gene>
    <name evidence="5" type="ORF">HUG12_12975</name>
</gene>
<dbReference type="RefSeq" id="WP_179269172.1">
    <property type="nucleotide sequence ID" value="NZ_CP058579.1"/>
</dbReference>
<dbReference type="NCBIfam" id="NF003067">
    <property type="entry name" value="PRK03988.1"/>
    <property type="match status" value="1"/>
</dbReference>
<evidence type="ECO:0000256" key="3">
    <source>
        <dbReference type="ARBA" id="ARBA00022917"/>
    </source>
</evidence>
<dbReference type="Pfam" id="PF01873">
    <property type="entry name" value="eIF-5_eIF-2B"/>
    <property type="match status" value="1"/>
</dbReference>
<dbReference type="SUPFAM" id="SSF100966">
    <property type="entry name" value="Translation initiation factor 2 beta, aIF2beta, N-terminal domain"/>
    <property type="match status" value="1"/>
</dbReference>
<evidence type="ECO:0000259" key="4">
    <source>
        <dbReference type="SMART" id="SM00653"/>
    </source>
</evidence>
<proteinExistence type="inferred from homology"/>
<dbReference type="SMART" id="SM00653">
    <property type="entry name" value="eIF2B_5"/>
    <property type="match status" value="1"/>
</dbReference>
<evidence type="ECO:0000256" key="2">
    <source>
        <dbReference type="ARBA" id="ARBA00022540"/>
    </source>
</evidence>
<feature type="domain" description="Translation initiation factor IF2/IF5" evidence="4">
    <location>
        <begin position="21"/>
        <end position="129"/>
    </location>
</feature>
<keyword evidence="6" id="KW-1185">Reference proteome</keyword>
<dbReference type="KEGG" id="halu:HUG12_12975"/>
<dbReference type="EMBL" id="CP058579">
    <property type="protein sequence ID" value="QLG62587.1"/>
    <property type="molecule type" value="Genomic_DNA"/>
</dbReference>
<keyword evidence="2 5" id="KW-0396">Initiation factor</keyword>
<dbReference type="GeneID" id="56038388"/>
<dbReference type="InterPro" id="IPR016190">
    <property type="entry name" value="Transl_init_fac_IF2/IF5_Zn-bd"/>
</dbReference>
<dbReference type="Proteomes" id="UP000509626">
    <property type="component" value="Chromosome"/>
</dbReference>
<comment type="similarity">
    <text evidence="1">Belongs to the eIF-2-beta/eIF-5 family.</text>
</comment>
<dbReference type="Gene3D" id="3.30.30.170">
    <property type="match status" value="1"/>
</dbReference>
<sequence>MEYDDMLNRAVEEAPDVHRRESRFEVPDVDVRLEGNVTVFENFRAVADTLGREPADLLQFLQGELGTAAHIDERGRARLTGEFKSDRVADAVDAYTESYVVCPECGLPDTRRVTENGTEMLKCDACGALSAPGA</sequence>
<evidence type="ECO:0000313" key="6">
    <source>
        <dbReference type="Proteomes" id="UP000509626"/>
    </source>
</evidence>
<accession>A0A7D5LBJ5</accession>
<dbReference type="PANTHER" id="PTHR23001">
    <property type="entry name" value="EUKARYOTIC TRANSLATION INITIATION FACTOR"/>
    <property type="match status" value="1"/>
</dbReference>
<dbReference type="InterPro" id="IPR002735">
    <property type="entry name" value="Transl_init_fac_IF2/IF5_dom"/>
</dbReference>
<dbReference type="PANTHER" id="PTHR23001:SF3">
    <property type="entry name" value="EUKARYOTIC TRANSLATION INITIATION FACTOR 2 SUBUNIT 2"/>
    <property type="match status" value="1"/>
</dbReference>
<dbReference type="OrthoDB" id="38099at2157"/>
<dbReference type="AlphaFoldDB" id="A0A7D5LBJ5"/>
<dbReference type="InterPro" id="IPR016189">
    <property type="entry name" value="Transl_init_fac_IF2/IF5_N"/>
</dbReference>
<evidence type="ECO:0000313" key="5">
    <source>
        <dbReference type="EMBL" id="QLG62587.1"/>
    </source>
</evidence>
<evidence type="ECO:0000256" key="1">
    <source>
        <dbReference type="ARBA" id="ARBA00010397"/>
    </source>
</evidence>
<reference evidence="5 6" key="1">
    <citation type="submission" date="2020-06" db="EMBL/GenBank/DDBJ databases">
        <title>NJ-3-1, isolated from saline soil.</title>
        <authorList>
            <person name="Cui H.L."/>
            <person name="Shi X."/>
        </authorList>
    </citation>
    <scope>NUCLEOTIDE SEQUENCE [LARGE SCALE GENOMIC DNA]</scope>
    <source>
        <strain evidence="5 6">NJ-3-1</strain>
    </source>
</reference>
<name>A0A7D5LBJ5_9EURY</name>
<organism evidence="5 6">
    <name type="scientific">Halorarum salinum</name>
    <dbReference type="NCBI Taxonomy" id="2743089"/>
    <lineage>
        <taxon>Archaea</taxon>
        <taxon>Methanobacteriati</taxon>
        <taxon>Methanobacteriota</taxon>
        <taxon>Stenosarchaea group</taxon>
        <taxon>Halobacteria</taxon>
        <taxon>Halobacteriales</taxon>
        <taxon>Haloferacaceae</taxon>
        <taxon>Halorarum</taxon>
    </lineage>
</organism>
<dbReference type="GO" id="GO:0003743">
    <property type="term" value="F:translation initiation factor activity"/>
    <property type="evidence" value="ECO:0007669"/>
    <property type="project" value="UniProtKB-KW"/>
</dbReference>
<keyword evidence="3" id="KW-0648">Protein biosynthesis</keyword>